<protein>
    <recommendedName>
        <fullName evidence="3">peptidylprolyl isomerase</fullName>
        <ecNumber evidence="3">5.2.1.8</ecNumber>
    </recommendedName>
</protein>
<evidence type="ECO:0000256" key="4">
    <source>
        <dbReference type="ARBA" id="ARBA00023110"/>
    </source>
</evidence>
<keyword evidence="5" id="KW-0413">Isomerase</keyword>
<dbReference type="SUPFAM" id="SSF50891">
    <property type="entry name" value="Cyclophilin-like"/>
    <property type="match status" value="1"/>
</dbReference>
<dbReference type="PANTHER" id="PTHR11071">
    <property type="entry name" value="PEPTIDYL-PROLYL CIS-TRANS ISOMERASE"/>
    <property type="match status" value="1"/>
</dbReference>
<feature type="compositionally biased region" description="Low complexity" evidence="6">
    <location>
        <begin position="746"/>
        <end position="771"/>
    </location>
</feature>
<name>A0A2G5FBX1_AQUCA</name>
<dbReference type="Gene3D" id="2.40.100.10">
    <property type="entry name" value="Cyclophilin-like"/>
    <property type="match status" value="1"/>
</dbReference>
<dbReference type="EC" id="5.2.1.8" evidence="3"/>
<dbReference type="GO" id="GO:0005737">
    <property type="term" value="C:cytoplasm"/>
    <property type="evidence" value="ECO:0007669"/>
    <property type="project" value="TreeGrafter"/>
</dbReference>
<dbReference type="AlphaFoldDB" id="A0A2G5FBX1"/>
<evidence type="ECO:0000313" key="9">
    <source>
        <dbReference type="Proteomes" id="UP000230069"/>
    </source>
</evidence>
<evidence type="ECO:0000259" key="7">
    <source>
        <dbReference type="PROSITE" id="PS50072"/>
    </source>
</evidence>
<dbReference type="Proteomes" id="UP000230069">
    <property type="component" value="Unassembled WGS sequence"/>
</dbReference>
<comment type="catalytic activity">
    <reaction evidence="1">
        <text>[protein]-peptidylproline (omega=180) = [protein]-peptidylproline (omega=0)</text>
        <dbReference type="Rhea" id="RHEA:16237"/>
        <dbReference type="Rhea" id="RHEA-COMP:10747"/>
        <dbReference type="Rhea" id="RHEA-COMP:10748"/>
        <dbReference type="ChEBI" id="CHEBI:83833"/>
        <dbReference type="ChEBI" id="CHEBI:83834"/>
        <dbReference type="EC" id="5.2.1.8"/>
    </reaction>
</comment>
<organism evidence="8 9">
    <name type="scientific">Aquilegia coerulea</name>
    <name type="common">Rocky mountain columbine</name>
    <dbReference type="NCBI Taxonomy" id="218851"/>
    <lineage>
        <taxon>Eukaryota</taxon>
        <taxon>Viridiplantae</taxon>
        <taxon>Streptophyta</taxon>
        <taxon>Embryophyta</taxon>
        <taxon>Tracheophyta</taxon>
        <taxon>Spermatophyta</taxon>
        <taxon>Magnoliopsida</taxon>
        <taxon>Ranunculales</taxon>
        <taxon>Ranunculaceae</taxon>
        <taxon>Thalictroideae</taxon>
        <taxon>Aquilegia</taxon>
    </lineage>
</organism>
<dbReference type="STRING" id="218851.A0A2G5FBX1"/>
<evidence type="ECO:0000313" key="8">
    <source>
        <dbReference type="EMBL" id="PIA65519.1"/>
    </source>
</evidence>
<reference evidence="8 9" key="1">
    <citation type="submission" date="2017-09" db="EMBL/GenBank/DDBJ databases">
        <title>WGS assembly of Aquilegia coerulea Goldsmith.</title>
        <authorList>
            <person name="Hodges S."/>
            <person name="Kramer E."/>
            <person name="Nordborg M."/>
            <person name="Tomkins J."/>
            <person name="Borevitz J."/>
            <person name="Derieg N."/>
            <person name="Yan J."/>
            <person name="Mihaltcheva S."/>
            <person name="Hayes R.D."/>
            <person name="Rokhsar D."/>
        </authorList>
    </citation>
    <scope>NUCLEOTIDE SEQUENCE [LARGE SCALE GENOMIC DNA]</scope>
    <source>
        <strain evidence="9">cv. Goldsmith</strain>
    </source>
</reference>
<dbReference type="FunFam" id="2.40.100.10:FF:000022">
    <property type="entry name" value="Peptidyl-prolyl cis-trans isomerase CYP95"/>
    <property type="match status" value="1"/>
</dbReference>
<dbReference type="OrthoDB" id="1935365at2759"/>
<evidence type="ECO:0000256" key="2">
    <source>
        <dbReference type="ARBA" id="ARBA00007365"/>
    </source>
</evidence>
<feature type="compositionally biased region" description="Basic residues" evidence="6">
    <location>
        <begin position="678"/>
        <end position="715"/>
    </location>
</feature>
<dbReference type="PRINTS" id="PR00153">
    <property type="entry name" value="CSAPPISMRASE"/>
</dbReference>
<evidence type="ECO:0000256" key="5">
    <source>
        <dbReference type="ARBA" id="ARBA00023235"/>
    </source>
</evidence>
<feature type="compositionally biased region" description="Polar residues" evidence="6">
    <location>
        <begin position="333"/>
        <end position="344"/>
    </location>
</feature>
<feature type="compositionally biased region" description="Basic and acidic residues" evidence="6">
    <location>
        <begin position="659"/>
        <end position="677"/>
    </location>
</feature>
<feature type="compositionally biased region" description="Basic residues" evidence="6">
    <location>
        <begin position="198"/>
        <end position="219"/>
    </location>
</feature>
<feature type="region of interest" description="Disordered" evidence="6">
    <location>
        <begin position="180"/>
        <end position="803"/>
    </location>
</feature>
<feature type="compositionally biased region" description="Basic and acidic residues" evidence="6">
    <location>
        <begin position="384"/>
        <end position="397"/>
    </location>
</feature>
<dbReference type="GO" id="GO:0006457">
    <property type="term" value="P:protein folding"/>
    <property type="evidence" value="ECO:0007669"/>
    <property type="project" value="TreeGrafter"/>
</dbReference>
<dbReference type="PANTHER" id="PTHR11071:SF561">
    <property type="entry name" value="PEPTIDYL-PROLYL CIS-TRANS ISOMERASE D-RELATED"/>
    <property type="match status" value="1"/>
</dbReference>
<feature type="compositionally biased region" description="Low complexity" evidence="6">
    <location>
        <begin position="244"/>
        <end position="254"/>
    </location>
</feature>
<evidence type="ECO:0000256" key="1">
    <source>
        <dbReference type="ARBA" id="ARBA00000971"/>
    </source>
</evidence>
<keyword evidence="4" id="KW-0697">Rotamase</keyword>
<accession>A0A2G5FBX1</accession>
<feature type="compositionally biased region" description="Basic and acidic residues" evidence="6">
    <location>
        <begin position="727"/>
        <end position="744"/>
    </location>
</feature>
<evidence type="ECO:0000256" key="6">
    <source>
        <dbReference type="SAM" id="MobiDB-lite"/>
    </source>
</evidence>
<gene>
    <name evidence="8" type="ORF">AQUCO_00100785v1</name>
</gene>
<feature type="compositionally biased region" description="Basic residues" evidence="6">
    <location>
        <begin position="259"/>
        <end position="298"/>
    </location>
</feature>
<feature type="compositionally biased region" description="Acidic residues" evidence="6">
    <location>
        <begin position="305"/>
        <end position="321"/>
    </location>
</feature>
<dbReference type="EMBL" id="KZ305018">
    <property type="protein sequence ID" value="PIA65519.1"/>
    <property type="molecule type" value="Genomic_DNA"/>
</dbReference>
<feature type="compositionally biased region" description="Low complexity" evidence="6">
    <location>
        <begin position="473"/>
        <end position="494"/>
    </location>
</feature>
<dbReference type="Pfam" id="PF00160">
    <property type="entry name" value="Pro_isomerase"/>
    <property type="match status" value="1"/>
</dbReference>
<dbReference type="PROSITE" id="PS50072">
    <property type="entry name" value="CSA_PPIASE_2"/>
    <property type="match status" value="1"/>
</dbReference>
<evidence type="ECO:0000256" key="3">
    <source>
        <dbReference type="ARBA" id="ARBA00013194"/>
    </source>
</evidence>
<dbReference type="InterPro" id="IPR002130">
    <property type="entry name" value="Cyclophilin-type_PPIase_dom"/>
</dbReference>
<dbReference type="GO" id="GO:0003755">
    <property type="term" value="F:peptidyl-prolyl cis-trans isomerase activity"/>
    <property type="evidence" value="ECO:0007669"/>
    <property type="project" value="UniProtKB-KW"/>
</dbReference>
<feature type="compositionally biased region" description="Acidic residues" evidence="6">
    <location>
        <begin position="226"/>
        <end position="243"/>
    </location>
</feature>
<proteinExistence type="inferred from homology"/>
<keyword evidence="9" id="KW-1185">Reference proteome</keyword>
<comment type="similarity">
    <text evidence="2">Belongs to the cyclophilin-type PPIase family.</text>
</comment>
<dbReference type="InterPro" id="IPR029000">
    <property type="entry name" value="Cyclophilin-like_dom_sf"/>
</dbReference>
<feature type="domain" description="PPIase cyclophilin-type" evidence="7">
    <location>
        <begin position="9"/>
        <end position="173"/>
    </location>
</feature>
<dbReference type="GO" id="GO:0016018">
    <property type="term" value="F:cyclosporin A binding"/>
    <property type="evidence" value="ECO:0007669"/>
    <property type="project" value="TreeGrafter"/>
</dbReference>
<dbReference type="InParanoid" id="A0A2G5FBX1"/>
<sequence length="803" mass="90500">MTHDKPLVFLDVSIDGDPAEKMIFELFYDVVPKTAENFRALCTGERGIGPITGKPLHYKGSIFHRIVKGSMAQAGDFSNRDGSGGESIYGRKFEDESFSLKHDGPGYLSMWNTGSNRNGSQFFITFKEAHHLDGLHVVFGKLVRGRKTLKKIENAGSEEGEPAYLVKIVKCGELIEGKKKANKLKSKDASSDVDSHEGRKKGKTKKSSRGKRKKKRRRYSTSESDSSSDSDTESSESDSDSDDYSSSSSDISSSSDDRRKKRKRSHKRDKYKRSKRRRDKRRDKRQRRRDKRSRRKSKRTLESSSDTESESSSESSSEDDGVPLPPARKSKNSSHTSGEKQSPSRMEKDAVTLLLKKGVVTDVVERQGESPRENGNVRSNGVESETRSNRTADRQPDLVDLPGKSRSRSMSPKRAMSKSMSISPRKNVSKSPSVRRKRSMSRSPTPRSLDRSPERVLQQSRSISRSPERKSISSRSSRSRSLVRSVSRSQSPVSVRDKPQRSISRNSARHLRSPTRSPVRSLPRRSGSRSLQRSPREGTISLSPIVLVRSPDTSPERSRSAVKRTSRRSLSGSPRGRSRKSPMRPSSRSHRHSYSRSPGRKGRSPLPIRGRSISRSVSPDGSPKRIRRGRGFSQRYSYARRYRTPSPDRSPVRLHRYSGRSDRDRYSSYRSYNDRSSRHYRSPIRGRTPPRYRSRRSRTRSRSVSRSPIRYRSRGKGAYSRSPVRSRSPEKSRSRGSLKSDKRRSLSSSISRSKSRSPSIPRSSSVSPSPKLTRKDNSRSVSGSPPGKGLVSYGDGSPDSGQR</sequence>
<feature type="compositionally biased region" description="Basic and acidic residues" evidence="6">
    <location>
        <begin position="180"/>
        <end position="197"/>
    </location>
</feature>
<feature type="compositionally biased region" description="Basic residues" evidence="6">
    <location>
        <begin position="576"/>
        <end position="603"/>
    </location>
</feature>
<feature type="compositionally biased region" description="Basic and acidic residues" evidence="6">
    <location>
        <begin position="363"/>
        <end position="372"/>
    </location>
</feature>